<dbReference type="GO" id="GO:0016020">
    <property type="term" value="C:membrane"/>
    <property type="evidence" value="ECO:0007669"/>
    <property type="project" value="InterPro"/>
</dbReference>
<feature type="domain" description="Dockerin" evidence="1">
    <location>
        <begin position="132"/>
        <end position="201"/>
    </location>
</feature>
<reference evidence="2" key="1">
    <citation type="submission" date="2018-05" db="EMBL/GenBank/DDBJ databases">
        <authorList>
            <person name="Lanie J.A."/>
            <person name="Ng W.-L."/>
            <person name="Kazmierczak K.M."/>
            <person name="Andrzejewski T.M."/>
            <person name="Davidsen T.M."/>
            <person name="Wayne K.J."/>
            <person name="Tettelin H."/>
            <person name="Glass J.I."/>
            <person name="Rusch D."/>
            <person name="Podicherti R."/>
            <person name="Tsui H.-C.T."/>
            <person name="Winkler M.E."/>
        </authorList>
    </citation>
    <scope>NUCLEOTIDE SEQUENCE</scope>
</reference>
<dbReference type="InterPro" id="IPR013783">
    <property type="entry name" value="Ig-like_fold"/>
</dbReference>
<protein>
    <recommendedName>
        <fullName evidence="1">Dockerin domain-containing protein</fullName>
    </recommendedName>
</protein>
<feature type="non-terminal residue" evidence="2">
    <location>
        <position position="1"/>
    </location>
</feature>
<dbReference type="Gene3D" id="2.60.40.10">
    <property type="entry name" value="Immunoglobulins"/>
    <property type="match status" value="1"/>
</dbReference>
<dbReference type="SUPFAM" id="SSF49313">
    <property type="entry name" value="Cadherin-like"/>
    <property type="match status" value="1"/>
</dbReference>
<dbReference type="InterPro" id="IPR015919">
    <property type="entry name" value="Cadherin-like_sf"/>
</dbReference>
<name>A0A382RK52_9ZZZZ</name>
<accession>A0A382RK52</accession>
<dbReference type="EMBL" id="UINC01122288">
    <property type="protein sequence ID" value="SVC98006.1"/>
    <property type="molecule type" value="Genomic_DNA"/>
</dbReference>
<evidence type="ECO:0000313" key="2">
    <source>
        <dbReference type="EMBL" id="SVC98006.1"/>
    </source>
</evidence>
<sequence>SLGENRKEVLQPSAQITLPVLVDMTNADTLDIASLQLRLTWDTAVVGYASWSAGAFGTIEANENAVAGGTFQANLISTTGTSNSFTAMNLTFDAGTAGSTIALLEMLAAGSESGDDLLSRIIVNSVSICIDAGGLLGDVTSGDLVDVIDAQQIARWLVDLAVGSSERMRSHGDVNNDGQTNIVDAQQIARSAVELPVEYPIGDAIVLNCSDALTVSTTSLLTAWTGNEYSQQLSAVGPGDTYSWAISGGTLPAGLSLVGSTISGTPTANGTSEFTVKVTSGDGQIATRPLSIKVSTATVTLSDTSLAFVSFGDTTRLTVT</sequence>
<dbReference type="Gene3D" id="1.10.1330.10">
    <property type="entry name" value="Dockerin domain"/>
    <property type="match status" value="1"/>
</dbReference>
<dbReference type="Pfam" id="PF05345">
    <property type="entry name" value="He_PIG"/>
    <property type="match status" value="1"/>
</dbReference>
<dbReference type="InterPro" id="IPR016134">
    <property type="entry name" value="Dockerin_dom"/>
</dbReference>
<dbReference type="AlphaFoldDB" id="A0A382RK52"/>
<gene>
    <name evidence="2" type="ORF">METZ01_LOCUS350860</name>
</gene>
<evidence type="ECO:0000259" key="1">
    <source>
        <dbReference type="PROSITE" id="PS51766"/>
    </source>
</evidence>
<proteinExistence type="predicted"/>
<dbReference type="GO" id="GO:0005509">
    <property type="term" value="F:calcium ion binding"/>
    <property type="evidence" value="ECO:0007669"/>
    <property type="project" value="InterPro"/>
</dbReference>
<feature type="non-terminal residue" evidence="2">
    <location>
        <position position="320"/>
    </location>
</feature>
<dbReference type="PROSITE" id="PS51766">
    <property type="entry name" value="DOCKERIN"/>
    <property type="match status" value="1"/>
</dbReference>
<organism evidence="2">
    <name type="scientific">marine metagenome</name>
    <dbReference type="NCBI Taxonomy" id="408172"/>
    <lineage>
        <taxon>unclassified sequences</taxon>
        <taxon>metagenomes</taxon>
        <taxon>ecological metagenomes</taxon>
    </lineage>
</organism>
<dbReference type="GO" id="GO:0000272">
    <property type="term" value="P:polysaccharide catabolic process"/>
    <property type="evidence" value="ECO:0007669"/>
    <property type="project" value="InterPro"/>
</dbReference>
<dbReference type="InterPro" id="IPR036439">
    <property type="entry name" value="Dockerin_dom_sf"/>
</dbReference>
<dbReference type="SUPFAM" id="SSF63446">
    <property type="entry name" value="Type I dockerin domain"/>
    <property type="match status" value="1"/>
</dbReference>